<accession>A0ABW8YL66</accession>
<dbReference type="PROSITE" id="PS51459">
    <property type="entry name" value="FIDO"/>
    <property type="match status" value="1"/>
</dbReference>
<dbReference type="InterPro" id="IPR026287">
    <property type="entry name" value="SoFic-like"/>
</dbReference>
<dbReference type="SUPFAM" id="SSF140931">
    <property type="entry name" value="Fic-like"/>
    <property type="match status" value="1"/>
</dbReference>
<comment type="caution">
    <text evidence="2">The sequence shown here is derived from an EMBL/GenBank/DDBJ whole genome shotgun (WGS) entry which is preliminary data.</text>
</comment>
<reference evidence="2 3" key="1">
    <citation type="submission" date="2024-06" db="EMBL/GenBank/DDBJ databases">
        <authorList>
            <person name="Kaempfer P."/>
            <person name="Viver T."/>
        </authorList>
    </citation>
    <scope>NUCLEOTIDE SEQUENCE [LARGE SCALE GENOMIC DNA]</scope>
    <source>
        <strain evidence="2 3">ST-64</strain>
    </source>
</reference>
<dbReference type="InterPro" id="IPR025758">
    <property type="entry name" value="Fic/DOC_N"/>
</dbReference>
<name>A0ABW8YL66_9SPHN</name>
<gene>
    <name evidence="2" type="ORF">ABS767_02805</name>
</gene>
<dbReference type="PANTHER" id="PTHR13504:SF38">
    <property type="entry name" value="FIDO DOMAIN-CONTAINING PROTEIN"/>
    <property type="match status" value="1"/>
</dbReference>
<dbReference type="InterPro" id="IPR040198">
    <property type="entry name" value="Fido_containing"/>
</dbReference>
<dbReference type="InterPro" id="IPR003812">
    <property type="entry name" value="Fido"/>
</dbReference>
<feature type="domain" description="Fido" evidence="1">
    <location>
        <begin position="105"/>
        <end position="258"/>
    </location>
</feature>
<sequence length="359" mass="39314">MPAPLPPERIDVASFLPELTRATQAVGELKGISRTIPNPLLLVRPLQRREAVSSSSMGGTYTTLTDLFLFEAGANDAATRGDNREVLNYVRALEGAIDGLADLPISTRLIRDAHRVLLSGVARHRGAAVDAGELKRDQNWIGGGGRIDSARFIPAPPAETPGALDTLMGFVNREQRPAPLIDAALAHYQFEAIHPFADGNGRVGRMLITLMLIDNGTLPQPLLYMSPYLERHKDRYIDLMYAVSRDGAWEEWIAFFLEAVAESAAETISVVERLQDLQREYRERFQTARRSALMLRIIDLAFERPVRSITDFAEALGVTYGGAANNIGELIAQGVAEEVGGTYPKLIRFPGVLAALQVG</sequence>
<dbReference type="Gene3D" id="1.10.3290.10">
    <property type="entry name" value="Fido-like domain"/>
    <property type="match status" value="1"/>
</dbReference>
<keyword evidence="3" id="KW-1185">Reference proteome</keyword>
<dbReference type="Pfam" id="PF02661">
    <property type="entry name" value="Fic"/>
    <property type="match status" value="1"/>
</dbReference>
<evidence type="ECO:0000259" key="1">
    <source>
        <dbReference type="PROSITE" id="PS51459"/>
    </source>
</evidence>
<dbReference type="RefSeq" id="WP_408076845.1">
    <property type="nucleotide sequence ID" value="NZ_JBELQC010000001.1"/>
</dbReference>
<proteinExistence type="predicted"/>
<evidence type="ECO:0000313" key="2">
    <source>
        <dbReference type="EMBL" id="MFL9839883.1"/>
    </source>
</evidence>
<dbReference type="Proteomes" id="UP001629244">
    <property type="component" value="Unassembled WGS sequence"/>
</dbReference>
<dbReference type="PIRSF" id="PIRSF038925">
    <property type="entry name" value="AMP-prot_trans"/>
    <property type="match status" value="1"/>
</dbReference>
<organism evidence="2 3">
    <name type="scientific">Sphingomonas plantiphila</name>
    <dbReference type="NCBI Taxonomy" id="3163295"/>
    <lineage>
        <taxon>Bacteria</taxon>
        <taxon>Pseudomonadati</taxon>
        <taxon>Pseudomonadota</taxon>
        <taxon>Alphaproteobacteria</taxon>
        <taxon>Sphingomonadales</taxon>
        <taxon>Sphingomonadaceae</taxon>
        <taxon>Sphingomonas</taxon>
    </lineage>
</organism>
<dbReference type="EMBL" id="JBELQC010000001">
    <property type="protein sequence ID" value="MFL9839883.1"/>
    <property type="molecule type" value="Genomic_DNA"/>
</dbReference>
<dbReference type="PANTHER" id="PTHR13504">
    <property type="entry name" value="FIDO DOMAIN-CONTAINING PROTEIN DDB_G0283145"/>
    <property type="match status" value="1"/>
</dbReference>
<dbReference type="InterPro" id="IPR036597">
    <property type="entry name" value="Fido-like_dom_sf"/>
</dbReference>
<evidence type="ECO:0000313" key="3">
    <source>
        <dbReference type="Proteomes" id="UP001629244"/>
    </source>
</evidence>
<dbReference type="Pfam" id="PF13784">
    <property type="entry name" value="Fic_N"/>
    <property type="match status" value="1"/>
</dbReference>
<protein>
    <submittedName>
        <fullName evidence="2">Fic family protein</fullName>
    </submittedName>
</protein>